<accession>A0A7S3BUS5</accession>
<protein>
    <recommendedName>
        <fullName evidence="2">Dilute domain-containing protein</fullName>
    </recommendedName>
</protein>
<dbReference type="AlphaFoldDB" id="A0A7S3BUS5"/>
<feature type="domain" description="Dilute" evidence="2">
    <location>
        <begin position="22"/>
        <end position="242"/>
    </location>
</feature>
<dbReference type="InterPro" id="IPR002710">
    <property type="entry name" value="Dilute_dom"/>
</dbReference>
<proteinExistence type="predicted"/>
<dbReference type="Pfam" id="PF01843">
    <property type="entry name" value="DIL"/>
    <property type="match status" value="1"/>
</dbReference>
<gene>
    <name evidence="3" type="ORF">PSIN1315_LOCUS9549</name>
</gene>
<dbReference type="PANTHER" id="PTHR16027:SF6">
    <property type="entry name" value="DILUTE DOMAIN-CONTAINING PROTEIN"/>
    <property type="match status" value="1"/>
</dbReference>
<dbReference type="EMBL" id="HBHY01014855">
    <property type="protein sequence ID" value="CAE0143798.1"/>
    <property type="molecule type" value="Transcribed_RNA"/>
</dbReference>
<evidence type="ECO:0000313" key="3">
    <source>
        <dbReference type="EMBL" id="CAE0143798.1"/>
    </source>
</evidence>
<evidence type="ECO:0000256" key="1">
    <source>
        <dbReference type="SAM" id="MobiDB-lite"/>
    </source>
</evidence>
<dbReference type="PANTHER" id="PTHR16027">
    <property type="entry name" value="DILUTE DOMAIN-CONTAINING PROTEIN YPR089W"/>
    <property type="match status" value="1"/>
</dbReference>
<organism evidence="3">
    <name type="scientific">Prasinoderma singulare</name>
    <dbReference type="NCBI Taxonomy" id="676789"/>
    <lineage>
        <taxon>Eukaryota</taxon>
        <taxon>Viridiplantae</taxon>
        <taxon>Prasinodermophyta</taxon>
        <taxon>Prasinodermophyceae</taxon>
        <taxon>Prasinodermales</taxon>
        <taxon>Prasinodermaceae</taxon>
        <taxon>Prasinoderma</taxon>
    </lineage>
</organism>
<sequence length="303" mass="32857">MVGLTGASEGSPKPGSPGADGEVVVEAKYPALLFKQQMTAFVEKIYGLLRDNVKKDVTPLLQQCIQAPKPGRERRGSQGAAAGGDGGSQWAGVVGHLDALLKTLSDNHVPALLAQKLLKQVFGFMNVQLFNSLLLRRECCSFSNGEYVKSGLAELEDWVQRAGEVADSGRVWDELRSIREAISFLVVHRKPKKTLDEITHDLCPTLSIQQLYRVSTMYYDQTYNTETVSAEVLGNMKLQMQEDNAASASNSFLLDDDNSVPFSPDELSKHFGQPTVLTAVEAPKALAAAQFDFLRGGPALAGA</sequence>
<evidence type="ECO:0000259" key="2">
    <source>
        <dbReference type="PROSITE" id="PS51126"/>
    </source>
</evidence>
<dbReference type="PROSITE" id="PS51126">
    <property type="entry name" value="DILUTE"/>
    <property type="match status" value="1"/>
</dbReference>
<reference evidence="3" key="1">
    <citation type="submission" date="2021-01" db="EMBL/GenBank/DDBJ databases">
        <authorList>
            <person name="Corre E."/>
            <person name="Pelletier E."/>
            <person name="Niang G."/>
            <person name="Scheremetjew M."/>
            <person name="Finn R."/>
            <person name="Kale V."/>
            <person name="Holt S."/>
            <person name="Cochrane G."/>
            <person name="Meng A."/>
            <person name="Brown T."/>
            <person name="Cohen L."/>
        </authorList>
    </citation>
    <scope>NUCLEOTIDE SEQUENCE</scope>
    <source>
        <strain evidence="3">RCC927</strain>
    </source>
</reference>
<feature type="region of interest" description="Disordered" evidence="1">
    <location>
        <begin position="1"/>
        <end position="21"/>
    </location>
</feature>
<name>A0A7S3BUS5_9VIRI</name>
<dbReference type="InterPro" id="IPR052072">
    <property type="entry name" value="Vascular_dev_regulator"/>
</dbReference>
<feature type="region of interest" description="Disordered" evidence="1">
    <location>
        <begin position="66"/>
        <end position="86"/>
    </location>
</feature>
<dbReference type="SMART" id="SM01132">
    <property type="entry name" value="DIL"/>
    <property type="match status" value="1"/>
</dbReference>